<evidence type="ECO:0000259" key="9">
    <source>
        <dbReference type="PROSITE" id="PS00716"/>
    </source>
</evidence>
<dbReference type="Pfam" id="PF04542">
    <property type="entry name" value="Sigma70_r2"/>
    <property type="match status" value="1"/>
</dbReference>
<keyword evidence="11" id="KW-1185">Reference proteome</keyword>
<dbReference type="InterPro" id="IPR050239">
    <property type="entry name" value="Sigma-70_RNA_pol_init_factors"/>
</dbReference>
<dbReference type="Pfam" id="PF04545">
    <property type="entry name" value="Sigma70_r4"/>
    <property type="match status" value="1"/>
</dbReference>
<comment type="similarity">
    <text evidence="1 6">Belongs to the sigma-70 factor family.</text>
</comment>
<dbReference type="InterPro" id="IPR000943">
    <property type="entry name" value="RNA_pol_sigma70"/>
</dbReference>
<dbReference type="PROSITE" id="PS00715">
    <property type="entry name" value="SIGMA70_1"/>
    <property type="match status" value="1"/>
</dbReference>
<dbReference type="PRINTS" id="PR00046">
    <property type="entry name" value="SIGMA70FCT"/>
</dbReference>
<dbReference type="GO" id="GO:0006352">
    <property type="term" value="P:DNA-templated transcription initiation"/>
    <property type="evidence" value="ECO:0007669"/>
    <property type="project" value="InterPro"/>
</dbReference>
<dbReference type="InterPro" id="IPR007630">
    <property type="entry name" value="RNA_pol_sigma70_r4"/>
</dbReference>
<dbReference type="SUPFAM" id="SSF88659">
    <property type="entry name" value="Sigma3 and sigma4 domains of RNA polymerase sigma factors"/>
    <property type="match status" value="2"/>
</dbReference>
<evidence type="ECO:0000256" key="6">
    <source>
        <dbReference type="RuleBase" id="RU362124"/>
    </source>
</evidence>
<accession>A0A117MMX5</accession>
<name>A0A117MMX5_9ACTN</name>
<comment type="function">
    <text evidence="6">Sigma factors are initiation factors that promote the attachment of RNA polymerase to specific initiation sites and are then released.</text>
</comment>
<organism evidence="10 11">
    <name type="scientific">Streptomyces regalis</name>
    <dbReference type="NCBI Taxonomy" id="68262"/>
    <lineage>
        <taxon>Bacteria</taxon>
        <taxon>Bacillati</taxon>
        <taxon>Actinomycetota</taxon>
        <taxon>Actinomycetes</taxon>
        <taxon>Kitasatosporales</taxon>
        <taxon>Streptomycetaceae</taxon>
        <taxon>Streptomyces</taxon>
    </lineage>
</organism>
<dbReference type="Proteomes" id="UP000053923">
    <property type="component" value="Unassembled WGS sequence"/>
</dbReference>
<dbReference type="AlphaFoldDB" id="A0A117MMX5"/>
<evidence type="ECO:0000256" key="1">
    <source>
        <dbReference type="ARBA" id="ARBA00007788"/>
    </source>
</evidence>
<feature type="domain" description="RNA polymerase sigma-70" evidence="9">
    <location>
        <begin position="395"/>
        <end position="421"/>
    </location>
</feature>
<feature type="region of interest" description="Disordered" evidence="7">
    <location>
        <begin position="1"/>
        <end position="23"/>
    </location>
</feature>
<keyword evidence="2 6" id="KW-0805">Transcription regulation</keyword>
<evidence type="ECO:0000313" key="10">
    <source>
        <dbReference type="EMBL" id="KUL26247.1"/>
    </source>
</evidence>
<dbReference type="InterPro" id="IPR014284">
    <property type="entry name" value="RNA_pol_sigma-70_dom"/>
</dbReference>
<dbReference type="OrthoDB" id="9809557at2"/>
<dbReference type="EMBL" id="LLZG01000363">
    <property type="protein sequence ID" value="KUL26247.1"/>
    <property type="molecule type" value="Genomic_DNA"/>
</dbReference>
<dbReference type="PANTHER" id="PTHR30603:SF59">
    <property type="entry name" value="RNA POLYMERASE PRINCIPAL SIGMA FACTOR HRDA"/>
    <property type="match status" value="1"/>
</dbReference>
<dbReference type="CDD" id="cd06171">
    <property type="entry name" value="Sigma70_r4"/>
    <property type="match status" value="1"/>
</dbReference>
<dbReference type="InterPro" id="IPR009042">
    <property type="entry name" value="RNA_pol_sigma70_r1_2"/>
</dbReference>
<dbReference type="InterPro" id="IPR007624">
    <property type="entry name" value="RNA_pol_sigma70_r3"/>
</dbReference>
<dbReference type="InterPro" id="IPR036388">
    <property type="entry name" value="WH-like_DNA-bd_sf"/>
</dbReference>
<feature type="region of interest" description="Disordered" evidence="7">
    <location>
        <begin position="91"/>
        <end position="111"/>
    </location>
</feature>
<evidence type="ECO:0000259" key="8">
    <source>
        <dbReference type="PROSITE" id="PS00715"/>
    </source>
</evidence>
<keyword evidence="3 6" id="KW-0731">Sigma factor</keyword>
<dbReference type="Gene3D" id="1.10.10.10">
    <property type="entry name" value="Winged helix-like DNA-binding domain superfamily/Winged helix DNA-binding domain"/>
    <property type="match status" value="2"/>
</dbReference>
<dbReference type="Pfam" id="PF04539">
    <property type="entry name" value="Sigma70_r3"/>
    <property type="match status" value="1"/>
</dbReference>
<reference evidence="11" key="1">
    <citation type="submission" date="2015-10" db="EMBL/GenBank/DDBJ databases">
        <authorList>
            <person name="Ju K.-S."/>
            <person name="Doroghazi J.R."/>
            <person name="Metcalf W.W."/>
        </authorList>
    </citation>
    <scope>NUCLEOTIDE SEQUENCE [LARGE SCALE GENOMIC DNA]</scope>
    <source>
        <strain evidence="11">NRRL 3151</strain>
    </source>
</reference>
<evidence type="ECO:0000256" key="2">
    <source>
        <dbReference type="ARBA" id="ARBA00023015"/>
    </source>
</evidence>
<protein>
    <recommendedName>
        <fullName evidence="6">RNA polymerase sigma factor</fullName>
    </recommendedName>
</protein>
<dbReference type="NCBIfam" id="TIGR02937">
    <property type="entry name" value="sigma70-ECF"/>
    <property type="match status" value="1"/>
</dbReference>
<keyword evidence="4 6" id="KW-0238">DNA-binding</keyword>
<feature type="domain" description="RNA polymerase sigma-70" evidence="8">
    <location>
        <begin position="226"/>
        <end position="239"/>
    </location>
</feature>
<dbReference type="InterPro" id="IPR007627">
    <property type="entry name" value="RNA_pol_sigma70_r2"/>
</dbReference>
<gene>
    <name evidence="10" type="ORF">ADL12_32855</name>
</gene>
<dbReference type="SUPFAM" id="SSF88946">
    <property type="entry name" value="Sigma2 domain of RNA polymerase sigma factors"/>
    <property type="match status" value="1"/>
</dbReference>
<evidence type="ECO:0000256" key="5">
    <source>
        <dbReference type="ARBA" id="ARBA00023163"/>
    </source>
</evidence>
<dbReference type="GO" id="GO:0016987">
    <property type="term" value="F:sigma factor activity"/>
    <property type="evidence" value="ECO:0007669"/>
    <property type="project" value="UniProtKB-KW"/>
</dbReference>
<evidence type="ECO:0000256" key="4">
    <source>
        <dbReference type="ARBA" id="ARBA00023125"/>
    </source>
</evidence>
<evidence type="ECO:0000256" key="3">
    <source>
        <dbReference type="ARBA" id="ARBA00023082"/>
    </source>
</evidence>
<keyword evidence="5 6" id="KW-0804">Transcription</keyword>
<dbReference type="PANTHER" id="PTHR30603">
    <property type="entry name" value="RNA POLYMERASE SIGMA FACTOR RPO"/>
    <property type="match status" value="1"/>
</dbReference>
<dbReference type="RefSeq" id="WP_062708787.1">
    <property type="nucleotide sequence ID" value="NZ_LLZG01000363.1"/>
</dbReference>
<dbReference type="PROSITE" id="PS00716">
    <property type="entry name" value="SIGMA70_2"/>
    <property type="match status" value="1"/>
</dbReference>
<sequence length="435" mass="47798">MPESSERGRSVPHGSHTPAVPLIAYGTDSGEAADSALEAALPYASAAIILEVAPVQTQTLIETDVAAATGTDSTEPDAEADVLVAVPPQSRVAHHPEAEPEPAEPPAEALDATDAAEPVEAPLPARARADNSGPSSDLFRQYLREIGRIPLLTAAEEVELARRVEAGLFAEEKLSSTPDLESRLALDLDRLVVMGRMAKRRLIEANLRLVVSVAKRYVGRGLTMLDLVQEGNLGLIRAVEKFDYARGYKFSTYATWWIRQAMSRALADQARTIRVPVHVVELINRVVRVQRRMLQERGYEPTPEEVAAHLDLLPERVSEVLRLAQEPVSLHAPVGEEDDVALGDLIEDGDATSPVESAAFLLLREHLEAVLSTLGERERKVVQLRYGLADGRPRTLEEIGRIFGVTRERIRQIESKTLNKLRDHAFADQLRGYLD</sequence>
<dbReference type="Pfam" id="PF00140">
    <property type="entry name" value="Sigma70_r1_2"/>
    <property type="match status" value="1"/>
</dbReference>
<proteinExistence type="inferred from homology"/>
<dbReference type="InterPro" id="IPR013325">
    <property type="entry name" value="RNA_pol_sigma_r2"/>
</dbReference>
<dbReference type="Gene3D" id="1.20.120.1810">
    <property type="match status" value="2"/>
</dbReference>
<evidence type="ECO:0000256" key="7">
    <source>
        <dbReference type="SAM" id="MobiDB-lite"/>
    </source>
</evidence>
<comment type="caution">
    <text evidence="10">The sequence shown here is derived from an EMBL/GenBank/DDBJ whole genome shotgun (WGS) entry which is preliminary data.</text>
</comment>
<dbReference type="GO" id="GO:0003677">
    <property type="term" value="F:DNA binding"/>
    <property type="evidence" value="ECO:0007669"/>
    <property type="project" value="UniProtKB-KW"/>
</dbReference>
<evidence type="ECO:0000313" key="11">
    <source>
        <dbReference type="Proteomes" id="UP000053923"/>
    </source>
</evidence>
<dbReference type="InterPro" id="IPR013324">
    <property type="entry name" value="RNA_pol_sigma_r3/r4-like"/>
</dbReference>
<dbReference type="FunFam" id="1.10.601.10:FF:000001">
    <property type="entry name" value="RNA polymerase sigma factor SigA"/>
    <property type="match status" value="1"/>
</dbReference>